<name>A0ABW9S0R0_9FIRM</name>
<dbReference type="EMBL" id="WNBW01000001">
    <property type="protein sequence ID" value="MTU03479.1"/>
    <property type="molecule type" value="Genomic_DNA"/>
</dbReference>
<sequence length="47" mass="5305">MRVFIQTVKMPSAALTQLQQQVDITADTRQPAFIVHTSPQFSITLVF</sequence>
<proteinExistence type="predicted"/>
<gene>
    <name evidence="1" type="ORF">GMD18_03555</name>
</gene>
<evidence type="ECO:0000313" key="2">
    <source>
        <dbReference type="Proteomes" id="UP000443070"/>
    </source>
</evidence>
<comment type="caution">
    <text evidence="1">The sequence shown here is derived from an EMBL/GenBank/DDBJ whole genome shotgun (WGS) entry which is preliminary data.</text>
</comment>
<protein>
    <submittedName>
        <fullName evidence="1">Uncharacterized protein</fullName>
    </submittedName>
</protein>
<dbReference type="Proteomes" id="UP000443070">
    <property type="component" value="Unassembled WGS sequence"/>
</dbReference>
<reference evidence="1 2" key="1">
    <citation type="journal article" date="2019" name="Nat. Med.">
        <title>A library of human gut bacterial isolates paired with longitudinal multiomics data enables mechanistic microbiome research.</title>
        <authorList>
            <person name="Poyet M."/>
            <person name="Groussin M."/>
            <person name="Gibbons S.M."/>
            <person name="Avila-Pacheco J."/>
            <person name="Jiang X."/>
            <person name="Kearney S.M."/>
            <person name="Perrotta A.R."/>
            <person name="Berdy B."/>
            <person name="Zhao S."/>
            <person name="Lieberman T.D."/>
            <person name="Swanson P.K."/>
            <person name="Smith M."/>
            <person name="Roesemann S."/>
            <person name="Alexander J.E."/>
            <person name="Rich S.A."/>
            <person name="Livny J."/>
            <person name="Vlamakis H."/>
            <person name="Clish C."/>
            <person name="Bullock K."/>
            <person name="Deik A."/>
            <person name="Scott J."/>
            <person name="Pierce K.A."/>
            <person name="Xavier R.J."/>
            <person name="Alm E.J."/>
        </authorList>
    </citation>
    <scope>NUCLEOTIDE SEQUENCE [LARGE SCALE GENOMIC DNA]</scope>
    <source>
        <strain evidence="1 2">BIOML-A3</strain>
    </source>
</reference>
<keyword evidence="2" id="KW-1185">Reference proteome</keyword>
<dbReference type="RefSeq" id="WP_337370022.1">
    <property type="nucleotide sequence ID" value="NZ_DBFCBI010000080.1"/>
</dbReference>
<organism evidence="1 2">
    <name type="scientific">Phascolarctobacterium faecium</name>
    <dbReference type="NCBI Taxonomy" id="33025"/>
    <lineage>
        <taxon>Bacteria</taxon>
        <taxon>Bacillati</taxon>
        <taxon>Bacillota</taxon>
        <taxon>Negativicutes</taxon>
        <taxon>Acidaminococcales</taxon>
        <taxon>Acidaminococcaceae</taxon>
        <taxon>Phascolarctobacterium</taxon>
    </lineage>
</organism>
<accession>A0ABW9S0R0</accession>
<evidence type="ECO:0000313" key="1">
    <source>
        <dbReference type="EMBL" id="MTU03479.1"/>
    </source>
</evidence>